<evidence type="ECO:0000313" key="1">
    <source>
        <dbReference type="EMBL" id="JAE37644.1"/>
    </source>
</evidence>
<proteinExistence type="predicted"/>
<reference evidence="1" key="2">
    <citation type="journal article" date="2015" name="Data Brief">
        <title>Shoot transcriptome of the giant reed, Arundo donax.</title>
        <authorList>
            <person name="Barrero R.A."/>
            <person name="Guerrero F.D."/>
            <person name="Moolhuijzen P."/>
            <person name="Goolsby J.A."/>
            <person name="Tidwell J."/>
            <person name="Bellgard S.E."/>
            <person name="Bellgard M.I."/>
        </authorList>
    </citation>
    <scope>NUCLEOTIDE SEQUENCE</scope>
    <source>
        <tissue evidence="1">Shoot tissue taken approximately 20 cm above the soil surface</tissue>
    </source>
</reference>
<dbReference type="EMBL" id="GBRH01160252">
    <property type="protein sequence ID" value="JAE37644.1"/>
    <property type="molecule type" value="Transcribed_RNA"/>
</dbReference>
<protein>
    <submittedName>
        <fullName evidence="1">Uncharacterized protein</fullName>
    </submittedName>
</protein>
<sequence>MLSLHVQDYRVFIKECKANILLVRSKNRPTLIRHIQVCLIDKRSCGKQQRYAYSRLESLLPNPYICWRLPYSRQRQ</sequence>
<dbReference type="AlphaFoldDB" id="A0A0A9HPA7"/>
<organism evidence="1">
    <name type="scientific">Arundo donax</name>
    <name type="common">Giant reed</name>
    <name type="synonym">Donax arundinaceus</name>
    <dbReference type="NCBI Taxonomy" id="35708"/>
    <lineage>
        <taxon>Eukaryota</taxon>
        <taxon>Viridiplantae</taxon>
        <taxon>Streptophyta</taxon>
        <taxon>Embryophyta</taxon>
        <taxon>Tracheophyta</taxon>
        <taxon>Spermatophyta</taxon>
        <taxon>Magnoliopsida</taxon>
        <taxon>Liliopsida</taxon>
        <taxon>Poales</taxon>
        <taxon>Poaceae</taxon>
        <taxon>PACMAD clade</taxon>
        <taxon>Arundinoideae</taxon>
        <taxon>Arundineae</taxon>
        <taxon>Arundo</taxon>
    </lineage>
</organism>
<reference evidence="1" key="1">
    <citation type="submission" date="2014-09" db="EMBL/GenBank/DDBJ databases">
        <authorList>
            <person name="Magalhaes I.L.F."/>
            <person name="Oliveira U."/>
            <person name="Santos F.R."/>
            <person name="Vidigal T.H.D.A."/>
            <person name="Brescovit A.D."/>
            <person name="Santos A.J."/>
        </authorList>
    </citation>
    <scope>NUCLEOTIDE SEQUENCE</scope>
    <source>
        <tissue evidence="1">Shoot tissue taken approximately 20 cm above the soil surface</tissue>
    </source>
</reference>
<accession>A0A0A9HPA7</accession>
<name>A0A0A9HPA7_ARUDO</name>